<proteinExistence type="predicted"/>
<feature type="non-terminal residue" evidence="1">
    <location>
        <position position="102"/>
    </location>
</feature>
<reference evidence="1" key="1">
    <citation type="journal article" date="2015" name="Nature">
        <title>Complex archaea that bridge the gap between prokaryotes and eukaryotes.</title>
        <authorList>
            <person name="Spang A."/>
            <person name="Saw J.H."/>
            <person name="Jorgensen S.L."/>
            <person name="Zaremba-Niedzwiedzka K."/>
            <person name="Martijn J."/>
            <person name="Lind A.E."/>
            <person name="van Eijk R."/>
            <person name="Schleper C."/>
            <person name="Guy L."/>
            <person name="Ettema T.J."/>
        </authorList>
    </citation>
    <scope>NUCLEOTIDE SEQUENCE</scope>
</reference>
<dbReference type="AlphaFoldDB" id="A0A0F9AA15"/>
<sequence>MLTIILGDYGSGKTTTAKELVKQSGGTHLRSEMLCRGNMPMADKLKSIMKPGENYYLDGWNGNYHFADLPSLLGCQVKYVVCLAPPERVWEAQNKRGVVVDA</sequence>
<comment type="caution">
    <text evidence="1">The sequence shown here is derived from an EMBL/GenBank/DDBJ whole genome shotgun (WGS) entry which is preliminary data.</text>
</comment>
<evidence type="ECO:0000313" key="1">
    <source>
        <dbReference type="EMBL" id="KKK69086.1"/>
    </source>
</evidence>
<name>A0A0F9AA15_9ZZZZ</name>
<dbReference type="Gene3D" id="3.40.50.300">
    <property type="entry name" value="P-loop containing nucleotide triphosphate hydrolases"/>
    <property type="match status" value="1"/>
</dbReference>
<gene>
    <name evidence="1" type="ORF">LCGC14_2937570</name>
</gene>
<dbReference type="EMBL" id="LAZR01058823">
    <property type="protein sequence ID" value="KKK69086.1"/>
    <property type="molecule type" value="Genomic_DNA"/>
</dbReference>
<dbReference type="InterPro" id="IPR027417">
    <property type="entry name" value="P-loop_NTPase"/>
</dbReference>
<dbReference type="SUPFAM" id="SSF52540">
    <property type="entry name" value="P-loop containing nucleoside triphosphate hydrolases"/>
    <property type="match status" value="1"/>
</dbReference>
<accession>A0A0F9AA15</accession>
<organism evidence="1">
    <name type="scientific">marine sediment metagenome</name>
    <dbReference type="NCBI Taxonomy" id="412755"/>
    <lineage>
        <taxon>unclassified sequences</taxon>
        <taxon>metagenomes</taxon>
        <taxon>ecological metagenomes</taxon>
    </lineage>
</organism>
<protein>
    <submittedName>
        <fullName evidence="1">Uncharacterized protein</fullName>
    </submittedName>
</protein>